<dbReference type="GO" id="GO:0016787">
    <property type="term" value="F:hydrolase activity"/>
    <property type="evidence" value="ECO:0007669"/>
    <property type="project" value="UniProtKB-KW"/>
</dbReference>
<accession>A0A1F7W308</accession>
<dbReference type="InterPro" id="IPR022712">
    <property type="entry name" value="Beta_Casp"/>
</dbReference>
<dbReference type="InterPro" id="IPR001279">
    <property type="entry name" value="Metallo-B-lactamas"/>
</dbReference>
<dbReference type="SMART" id="SM00849">
    <property type="entry name" value="Lactamase_B"/>
    <property type="match status" value="1"/>
</dbReference>
<feature type="domain" description="Metallo-beta-lactamase" evidence="2">
    <location>
        <begin position="13"/>
        <end position="228"/>
    </location>
</feature>
<proteinExistence type="predicted"/>
<dbReference type="Gene3D" id="3.40.50.10890">
    <property type="match status" value="1"/>
</dbReference>
<evidence type="ECO:0000313" key="4">
    <source>
        <dbReference type="EMBL" id="OGL97203.1"/>
    </source>
</evidence>
<dbReference type="AlphaFoldDB" id="A0A1F7W308"/>
<dbReference type="SMART" id="SM01027">
    <property type="entry name" value="Beta-Casp"/>
    <property type="match status" value="1"/>
</dbReference>
<dbReference type="EMBL" id="MGFD01000055">
    <property type="protein sequence ID" value="OGL97203.1"/>
    <property type="molecule type" value="Genomic_DNA"/>
</dbReference>
<dbReference type="SUPFAM" id="SSF56281">
    <property type="entry name" value="Metallo-hydrolase/oxidoreductase"/>
    <property type="match status" value="1"/>
</dbReference>
<evidence type="ECO:0000259" key="3">
    <source>
        <dbReference type="SMART" id="SM01027"/>
    </source>
</evidence>
<reference evidence="4 5" key="1">
    <citation type="journal article" date="2016" name="Nat. Commun.">
        <title>Thousands of microbial genomes shed light on interconnected biogeochemical processes in an aquifer system.</title>
        <authorList>
            <person name="Anantharaman K."/>
            <person name="Brown C.T."/>
            <person name="Hug L.A."/>
            <person name="Sharon I."/>
            <person name="Castelle C.J."/>
            <person name="Probst A.J."/>
            <person name="Thomas B.C."/>
            <person name="Singh A."/>
            <person name="Wilkins M.J."/>
            <person name="Karaoz U."/>
            <person name="Brodie E.L."/>
            <person name="Williams K.H."/>
            <person name="Hubbard S.S."/>
            <person name="Banfield J.F."/>
        </authorList>
    </citation>
    <scope>NUCLEOTIDE SEQUENCE [LARGE SCALE GENOMIC DNA]</scope>
</reference>
<evidence type="ECO:0008006" key="6">
    <source>
        <dbReference type="Google" id="ProtNLM"/>
    </source>
</evidence>
<dbReference type="PANTHER" id="PTHR11203">
    <property type="entry name" value="CLEAVAGE AND POLYADENYLATION SPECIFICITY FACTOR FAMILY MEMBER"/>
    <property type="match status" value="1"/>
</dbReference>
<dbReference type="Gene3D" id="3.60.15.10">
    <property type="entry name" value="Ribonuclease Z/Hydroxyacylglutathione hydrolase-like"/>
    <property type="match status" value="1"/>
</dbReference>
<dbReference type="CDD" id="cd16295">
    <property type="entry name" value="TTHA0252-CPSF-like_MBL-fold"/>
    <property type="match status" value="1"/>
</dbReference>
<organism evidence="4 5">
    <name type="scientific">Candidatus Uhrbacteria bacterium RIFOXYB2_FULL_45_11</name>
    <dbReference type="NCBI Taxonomy" id="1802421"/>
    <lineage>
        <taxon>Bacteria</taxon>
        <taxon>Candidatus Uhriibacteriota</taxon>
    </lineage>
</organism>
<gene>
    <name evidence="4" type="ORF">A2318_03600</name>
</gene>
<dbReference type="InterPro" id="IPR036866">
    <property type="entry name" value="RibonucZ/Hydroxyglut_hydro"/>
</dbReference>
<dbReference type="Proteomes" id="UP000177331">
    <property type="component" value="Unassembled WGS sequence"/>
</dbReference>
<feature type="domain" description="Beta-Casp" evidence="3">
    <location>
        <begin position="244"/>
        <end position="368"/>
    </location>
</feature>
<evidence type="ECO:0000256" key="1">
    <source>
        <dbReference type="ARBA" id="ARBA00022801"/>
    </source>
</evidence>
<dbReference type="PANTHER" id="PTHR11203:SF37">
    <property type="entry name" value="INTEGRATOR COMPLEX SUBUNIT 11"/>
    <property type="match status" value="1"/>
</dbReference>
<dbReference type="InterPro" id="IPR011108">
    <property type="entry name" value="RMMBL"/>
</dbReference>
<protein>
    <recommendedName>
        <fullName evidence="6">MBL fold hydrolase</fullName>
    </recommendedName>
</protein>
<dbReference type="InterPro" id="IPR050698">
    <property type="entry name" value="MBL"/>
</dbReference>
<sequence>MKISFYGAVEDVTGSCHLLTVNDADGHEHQLLIDCGMFQGEQLCSTKNVQPFPFDASHLESVFVTHPHADHTGRLPVLVKAGFAGKIYMTEPCLSLSRLVLEDAHHIMEEDAKKCGSPTLYELEDLHGVFDQTKQIAYHEEITIAPGVTVMFHDAGHVLGSAYISIEAEGKRVVFSGDIGNDDVPILPPTDPISHADVVVCESTYGHKVHEDPATRSSLLKDAMIESIQQNGVLLIPAFSIERTQEVLYEMDLILRDLKTKAPIYLDSPMAIKATQLYRDFKAYLRFQSPILDEPDRDFFSFPNLHETLSTDASKQINDAPAPKIIIAGSGMMNGGRIMHHLQRYLPLASTTILVIGYQAAGTIGRQIFEGAKTVRIYGQAVQVHAKIKGIGAFSAHGDQNKLTRWMKPEDGVIPKKIFLVHGDDDAKVEFAEHLRKELKTEVLIPKEGMTVEL</sequence>
<dbReference type="GO" id="GO:0004521">
    <property type="term" value="F:RNA endonuclease activity"/>
    <property type="evidence" value="ECO:0007669"/>
    <property type="project" value="TreeGrafter"/>
</dbReference>
<dbReference type="Pfam" id="PF10996">
    <property type="entry name" value="Beta-Casp"/>
    <property type="match status" value="1"/>
</dbReference>
<dbReference type="STRING" id="1802421.A2318_03600"/>
<keyword evidence="1" id="KW-0378">Hydrolase</keyword>
<dbReference type="Pfam" id="PF07521">
    <property type="entry name" value="RMMBL"/>
    <property type="match status" value="1"/>
</dbReference>
<evidence type="ECO:0000313" key="5">
    <source>
        <dbReference type="Proteomes" id="UP000177331"/>
    </source>
</evidence>
<name>A0A1F7W308_9BACT</name>
<comment type="caution">
    <text evidence="4">The sequence shown here is derived from an EMBL/GenBank/DDBJ whole genome shotgun (WGS) entry which is preliminary data.</text>
</comment>
<dbReference type="Pfam" id="PF16661">
    <property type="entry name" value="Lactamase_B_6"/>
    <property type="match status" value="1"/>
</dbReference>
<evidence type="ECO:0000259" key="2">
    <source>
        <dbReference type="SMART" id="SM00849"/>
    </source>
</evidence>